<dbReference type="SUPFAM" id="SSF53218">
    <property type="entry name" value="Molybdenum cofactor biosynthesis proteins"/>
    <property type="match status" value="1"/>
</dbReference>
<evidence type="ECO:0000313" key="14">
    <source>
        <dbReference type="Proteomes" id="UP000053718"/>
    </source>
</evidence>
<sequence length="406" mass="43076">MSDKWLPVSAALAAMQSQITPLTATESVDLTVALDRVLAAPVYAPIDVPGFDNSAMDGYAVRAAEANTGEPLSVVGSAYAGHPFDGKLPKASCVRIMTGAQMPADADAVIMQEQVKRTDAAIVCQATVQAGDNVRLRGSDIHQDAMLLTAGQRLTATHVGLLASIGIAKVEVIRKVKVALFSNGDELVQPGEALPSSSHLYDSNRFVLSAMLQRLAVEVIDLGHIADDPEALEAVFQQAMRSADVVISSAGVSVGDADFTKDVMAKLGHIEFWKIAMKPGKPFAFGQLGSSWFCGLPGNPVAAVVTMDQIVQPMLRQLAGEQVPVPTTFTAEAACTIKKRPGRTDFQRGFFEQKDAKLLVRPIGSQSSAVLTSVAQANCFIILEQDRDTVATGETVTLQPFDALLT</sequence>
<evidence type="ECO:0000256" key="3">
    <source>
        <dbReference type="ARBA" id="ARBA00005046"/>
    </source>
</evidence>
<dbReference type="Pfam" id="PF00994">
    <property type="entry name" value="MoCF_biosynth"/>
    <property type="match status" value="1"/>
</dbReference>
<keyword evidence="5 11" id="KW-0500">Molybdenum</keyword>
<comment type="cofactor">
    <cofactor evidence="1 11">
        <name>Mg(2+)</name>
        <dbReference type="ChEBI" id="CHEBI:18420"/>
    </cofactor>
</comment>
<evidence type="ECO:0000256" key="6">
    <source>
        <dbReference type="ARBA" id="ARBA00022679"/>
    </source>
</evidence>
<dbReference type="Gene3D" id="3.90.105.10">
    <property type="entry name" value="Molybdopterin biosynthesis moea protein, domain 2"/>
    <property type="match status" value="1"/>
</dbReference>
<proteinExistence type="inferred from homology"/>
<dbReference type="Proteomes" id="UP000053718">
    <property type="component" value="Unassembled WGS sequence"/>
</dbReference>
<dbReference type="InterPro" id="IPR001453">
    <property type="entry name" value="MoaB/Mog_dom"/>
</dbReference>
<dbReference type="Gene3D" id="2.170.190.11">
    <property type="entry name" value="Molybdopterin biosynthesis moea protein, domain 3"/>
    <property type="match status" value="1"/>
</dbReference>
<dbReference type="InterPro" id="IPR036135">
    <property type="entry name" value="MoeA_linker/N_sf"/>
</dbReference>
<feature type="domain" description="MoaB/Mog" evidence="12">
    <location>
        <begin position="179"/>
        <end position="317"/>
    </location>
</feature>
<keyword evidence="8 11" id="KW-0460">Magnesium</keyword>
<dbReference type="EC" id="2.10.1.1" evidence="11"/>
<dbReference type="InterPro" id="IPR036688">
    <property type="entry name" value="MoeA_C_domain_IV_sf"/>
</dbReference>
<dbReference type="InterPro" id="IPR038987">
    <property type="entry name" value="MoeA-like"/>
</dbReference>
<dbReference type="FunFam" id="3.40.980.10:FF:000004">
    <property type="entry name" value="Molybdopterin molybdenumtransferase"/>
    <property type="match status" value="1"/>
</dbReference>
<dbReference type="Pfam" id="PF03454">
    <property type="entry name" value="MoeA_C"/>
    <property type="match status" value="1"/>
</dbReference>
<keyword evidence="7 11" id="KW-0479">Metal-binding</keyword>
<evidence type="ECO:0000256" key="2">
    <source>
        <dbReference type="ARBA" id="ARBA00002901"/>
    </source>
</evidence>
<keyword evidence="6 11" id="KW-0808">Transferase</keyword>
<evidence type="ECO:0000256" key="11">
    <source>
        <dbReference type="RuleBase" id="RU365090"/>
    </source>
</evidence>
<comment type="caution">
    <text evidence="13">The sequence shown here is derived from an EMBL/GenBank/DDBJ whole genome shotgun (WGS) entry which is preliminary data.</text>
</comment>
<evidence type="ECO:0000256" key="5">
    <source>
        <dbReference type="ARBA" id="ARBA00022505"/>
    </source>
</evidence>
<dbReference type="Gene3D" id="2.40.340.10">
    <property type="entry name" value="MoeA, C-terminal, domain IV"/>
    <property type="match status" value="1"/>
</dbReference>
<evidence type="ECO:0000256" key="9">
    <source>
        <dbReference type="ARBA" id="ARBA00023150"/>
    </source>
</evidence>
<comment type="pathway">
    <text evidence="3 11">Cofactor biosynthesis; molybdopterin biosynthesis.</text>
</comment>
<evidence type="ECO:0000256" key="7">
    <source>
        <dbReference type="ARBA" id="ARBA00022723"/>
    </source>
</evidence>
<evidence type="ECO:0000256" key="10">
    <source>
        <dbReference type="ARBA" id="ARBA00047317"/>
    </source>
</evidence>
<dbReference type="eggNOG" id="COG0303">
    <property type="taxonomic scope" value="Bacteria"/>
</dbReference>
<dbReference type="AlphaFoldDB" id="A0A094IQG6"/>
<organism evidence="13 14">
    <name type="scientific">Pseudidiomarina atlantica</name>
    <dbReference type="NCBI Taxonomy" id="1517416"/>
    <lineage>
        <taxon>Bacteria</taxon>
        <taxon>Pseudomonadati</taxon>
        <taxon>Pseudomonadota</taxon>
        <taxon>Gammaproteobacteria</taxon>
        <taxon>Alteromonadales</taxon>
        <taxon>Idiomarinaceae</taxon>
        <taxon>Pseudidiomarina</taxon>
    </lineage>
</organism>
<dbReference type="SMART" id="SM00852">
    <property type="entry name" value="MoCF_biosynth"/>
    <property type="match status" value="1"/>
</dbReference>
<comment type="similarity">
    <text evidence="4 11">Belongs to the MoeA family.</text>
</comment>
<comment type="catalytic activity">
    <reaction evidence="10">
        <text>adenylyl-molybdopterin + molybdate = Mo-molybdopterin + AMP + H(+)</text>
        <dbReference type="Rhea" id="RHEA:35047"/>
        <dbReference type="ChEBI" id="CHEBI:15378"/>
        <dbReference type="ChEBI" id="CHEBI:36264"/>
        <dbReference type="ChEBI" id="CHEBI:62727"/>
        <dbReference type="ChEBI" id="CHEBI:71302"/>
        <dbReference type="ChEBI" id="CHEBI:456215"/>
        <dbReference type="EC" id="2.10.1.1"/>
    </reaction>
</comment>
<reference evidence="13 14" key="1">
    <citation type="submission" date="2014-06" db="EMBL/GenBank/DDBJ databases">
        <title>Draft genome sequence of Idiomarina sp. MCCC 1A10513.</title>
        <authorList>
            <person name="Du J."/>
            <person name="Lai Q."/>
            <person name="Shao Z."/>
        </authorList>
    </citation>
    <scope>NUCLEOTIDE SEQUENCE [LARGE SCALE GENOMIC DNA]</scope>
    <source>
        <strain evidence="13 14">MCCC 1A10513</strain>
    </source>
</reference>
<dbReference type="CDD" id="cd00887">
    <property type="entry name" value="MoeA"/>
    <property type="match status" value="1"/>
</dbReference>
<dbReference type="RefSeq" id="WP_034730379.1">
    <property type="nucleotide sequence ID" value="NZ_JPIN01000002.1"/>
</dbReference>
<dbReference type="GO" id="GO:0061599">
    <property type="term" value="F:molybdopterin molybdotransferase activity"/>
    <property type="evidence" value="ECO:0007669"/>
    <property type="project" value="UniProtKB-UniRule"/>
</dbReference>
<comment type="function">
    <text evidence="2 11">Catalyzes the insertion of molybdate into adenylated molybdopterin with the concomitant release of AMP.</text>
</comment>
<accession>A0A094IQG6</accession>
<dbReference type="Gene3D" id="3.40.980.10">
    <property type="entry name" value="MoaB/Mog-like domain"/>
    <property type="match status" value="1"/>
</dbReference>
<dbReference type="PANTHER" id="PTHR10192">
    <property type="entry name" value="MOLYBDOPTERIN BIOSYNTHESIS PROTEIN"/>
    <property type="match status" value="1"/>
</dbReference>
<dbReference type="EMBL" id="JPIN01000002">
    <property type="protein sequence ID" value="KFZ29347.1"/>
    <property type="molecule type" value="Genomic_DNA"/>
</dbReference>
<keyword evidence="9 11" id="KW-0501">Molybdenum cofactor biosynthesis</keyword>
<dbReference type="UniPathway" id="UPA00344"/>
<dbReference type="InterPro" id="IPR036425">
    <property type="entry name" value="MoaB/Mog-like_dom_sf"/>
</dbReference>
<dbReference type="NCBIfam" id="NF007960">
    <property type="entry name" value="PRK10680.1"/>
    <property type="match status" value="1"/>
</dbReference>
<dbReference type="FunFam" id="2.170.190.11:FF:000001">
    <property type="entry name" value="Molybdopterin molybdenumtransferase"/>
    <property type="match status" value="1"/>
</dbReference>
<dbReference type="NCBIfam" id="NF045515">
    <property type="entry name" value="Glp_gephyrin"/>
    <property type="match status" value="1"/>
</dbReference>
<dbReference type="Pfam" id="PF03453">
    <property type="entry name" value="MoeA_N"/>
    <property type="match status" value="1"/>
</dbReference>
<protein>
    <recommendedName>
        <fullName evidence="11">Molybdopterin molybdenumtransferase</fullName>
        <ecNumber evidence="11">2.10.1.1</ecNumber>
    </recommendedName>
</protein>
<evidence type="ECO:0000256" key="4">
    <source>
        <dbReference type="ARBA" id="ARBA00010763"/>
    </source>
</evidence>
<gene>
    <name evidence="13" type="ORF">IDAT_03015</name>
</gene>
<evidence type="ECO:0000256" key="8">
    <source>
        <dbReference type="ARBA" id="ARBA00022842"/>
    </source>
</evidence>
<dbReference type="PANTHER" id="PTHR10192:SF5">
    <property type="entry name" value="GEPHYRIN"/>
    <property type="match status" value="1"/>
</dbReference>
<dbReference type="GO" id="GO:0006777">
    <property type="term" value="P:Mo-molybdopterin cofactor biosynthetic process"/>
    <property type="evidence" value="ECO:0007669"/>
    <property type="project" value="UniProtKB-UniRule"/>
</dbReference>
<dbReference type="STRING" id="1517416.IDAT_03015"/>
<dbReference type="InterPro" id="IPR005110">
    <property type="entry name" value="MoeA_linker/N"/>
</dbReference>
<dbReference type="SUPFAM" id="SSF63867">
    <property type="entry name" value="MoeA C-terminal domain-like"/>
    <property type="match status" value="1"/>
</dbReference>
<dbReference type="GO" id="GO:0046872">
    <property type="term" value="F:metal ion binding"/>
    <property type="evidence" value="ECO:0007669"/>
    <property type="project" value="UniProtKB-UniRule"/>
</dbReference>
<keyword evidence="14" id="KW-1185">Reference proteome</keyword>
<dbReference type="GO" id="GO:0005829">
    <property type="term" value="C:cytosol"/>
    <property type="evidence" value="ECO:0007669"/>
    <property type="project" value="TreeGrafter"/>
</dbReference>
<evidence type="ECO:0000256" key="1">
    <source>
        <dbReference type="ARBA" id="ARBA00001946"/>
    </source>
</evidence>
<dbReference type="NCBIfam" id="TIGR00177">
    <property type="entry name" value="molyb_syn"/>
    <property type="match status" value="1"/>
</dbReference>
<evidence type="ECO:0000313" key="13">
    <source>
        <dbReference type="EMBL" id="KFZ29347.1"/>
    </source>
</evidence>
<evidence type="ECO:0000259" key="12">
    <source>
        <dbReference type="SMART" id="SM00852"/>
    </source>
</evidence>
<dbReference type="InterPro" id="IPR005111">
    <property type="entry name" value="MoeA_C_domain_IV"/>
</dbReference>
<name>A0A094IQG6_9GAMM</name>
<dbReference type="SUPFAM" id="SSF63882">
    <property type="entry name" value="MoeA N-terminal region -like"/>
    <property type="match status" value="1"/>
</dbReference>